<name>A0A814FMC4_ADIRI</name>
<gene>
    <name evidence="2" type="ORF">EDS130_LOCUS4696</name>
    <name evidence="3" type="ORF">XAT740_LOCUS12297</name>
</gene>
<keyword evidence="1" id="KW-1133">Transmembrane helix</keyword>
<feature type="transmembrane region" description="Helical" evidence="1">
    <location>
        <begin position="24"/>
        <end position="47"/>
    </location>
</feature>
<organism evidence="3 4">
    <name type="scientific">Adineta ricciae</name>
    <name type="common">Rotifer</name>
    <dbReference type="NCBI Taxonomy" id="249248"/>
    <lineage>
        <taxon>Eukaryota</taxon>
        <taxon>Metazoa</taxon>
        <taxon>Spiralia</taxon>
        <taxon>Gnathifera</taxon>
        <taxon>Rotifera</taxon>
        <taxon>Eurotatoria</taxon>
        <taxon>Bdelloidea</taxon>
        <taxon>Adinetida</taxon>
        <taxon>Adinetidae</taxon>
        <taxon>Adineta</taxon>
    </lineage>
</organism>
<dbReference type="Proteomes" id="UP000663828">
    <property type="component" value="Unassembled WGS sequence"/>
</dbReference>
<evidence type="ECO:0000313" key="4">
    <source>
        <dbReference type="Proteomes" id="UP000663828"/>
    </source>
</evidence>
<accession>A0A814FMC4</accession>
<keyword evidence="1" id="KW-0472">Membrane</keyword>
<keyword evidence="1" id="KW-0812">Transmembrane</keyword>
<protein>
    <submittedName>
        <fullName evidence="3">Uncharacterized protein</fullName>
    </submittedName>
</protein>
<dbReference type="Gene3D" id="2.60.120.260">
    <property type="entry name" value="Galactose-binding domain-like"/>
    <property type="match status" value="1"/>
</dbReference>
<evidence type="ECO:0000313" key="3">
    <source>
        <dbReference type="EMBL" id="CAF0983254.1"/>
    </source>
</evidence>
<dbReference type="EMBL" id="CAJNOJ010000012">
    <property type="protein sequence ID" value="CAF0797949.1"/>
    <property type="molecule type" value="Genomic_DNA"/>
</dbReference>
<comment type="caution">
    <text evidence="3">The sequence shown here is derived from an EMBL/GenBank/DDBJ whole genome shotgun (WGS) entry which is preliminary data.</text>
</comment>
<keyword evidence="4" id="KW-1185">Reference proteome</keyword>
<evidence type="ECO:0000256" key="1">
    <source>
        <dbReference type="SAM" id="Phobius"/>
    </source>
</evidence>
<dbReference type="AlphaFoldDB" id="A0A814FMC4"/>
<dbReference type="Proteomes" id="UP000663852">
    <property type="component" value="Unassembled WGS sequence"/>
</dbReference>
<evidence type="ECO:0000313" key="2">
    <source>
        <dbReference type="EMBL" id="CAF0797949.1"/>
    </source>
</evidence>
<proteinExistence type="predicted"/>
<dbReference type="EMBL" id="CAJNOR010000692">
    <property type="protein sequence ID" value="CAF0983254.1"/>
    <property type="molecule type" value="Genomic_DNA"/>
</dbReference>
<dbReference type="OrthoDB" id="10011701at2759"/>
<reference evidence="3" key="1">
    <citation type="submission" date="2021-02" db="EMBL/GenBank/DDBJ databases">
        <authorList>
            <person name="Nowell W R."/>
        </authorList>
    </citation>
    <scope>NUCLEOTIDE SEQUENCE</scope>
</reference>
<sequence length="264" mass="28521">MSNEQHSIWPETSRSSHTRRTTPVCLGLILGALLSGITFATFLTLYLRKAVPIIETSTHFTNTSTAATTTATTTIAIFNVNLITNGNGETGTCSLANETASPPGWNVSGPISQIYYNNTFFGDQSSTIIPQNERGLCYIMGYQSAMTSMWQTINLTNQVDSGLLDSQTVKFNLSAWLGGITVQNDSAVIDLTFLDQNNQMVGSIARIGPVLAADRGNISSFIPKQTSGFVPSGARSATVLVNITRYTGTNNNGDVDNMNFYLYQ</sequence>